<dbReference type="PANTHER" id="PTHR13366:SF0">
    <property type="entry name" value="HEAT REPEAT-CONTAINING PROTEIN 6"/>
    <property type="match status" value="1"/>
</dbReference>
<evidence type="ECO:0000313" key="3">
    <source>
        <dbReference type="EMBL" id="VVC38288.1"/>
    </source>
</evidence>
<protein>
    <recommendedName>
        <fullName evidence="1">HEAT repeat-containing protein 6</fullName>
    </recommendedName>
</protein>
<gene>
    <name evidence="3" type="ORF">CINCED_3A007584</name>
</gene>
<proteinExistence type="predicted"/>
<name>A0A5E4N0T9_9HEMI</name>
<dbReference type="SUPFAM" id="SSF48371">
    <property type="entry name" value="ARM repeat"/>
    <property type="match status" value="2"/>
</dbReference>
<dbReference type="AlphaFoldDB" id="A0A5E4N0T9"/>
<dbReference type="Gene3D" id="1.25.10.10">
    <property type="entry name" value="Leucine-rich Repeat Variant"/>
    <property type="match status" value="1"/>
</dbReference>
<dbReference type="InterPro" id="IPR025283">
    <property type="entry name" value="DUF4042"/>
</dbReference>
<dbReference type="OrthoDB" id="66533at2759"/>
<dbReference type="Pfam" id="PF13251">
    <property type="entry name" value="DUF4042"/>
    <property type="match status" value="1"/>
</dbReference>
<evidence type="ECO:0000256" key="1">
    <source>
        <dbReference type="ARBA" id="ARBA00015263"/>
    </source>
</evidence>
<dbReference type="Proteomes" id="UP000325440">
    <property type="component" value="Unassembled WGS sequence"/>
</dbReference>
<dbReference type="InterPro" id="IPR016024">
    <property type="entry name" value="ARM-type_fold"/>
</dbReference>
<keyword evidence="4" id="KW-1185">Reference proteome</keyword>
<dbReference type="PANTHER" id="PTHR13366">
    <property type="entry name" value="MALARIA ANTIGEN-RELATED"/>
    <property type="match status" value="1"/>
</dbReference>
<evidence type="ECO:0000259" key="2">
    <source>
        <dbReference type="Pfam" id="PF13251"/>
    </source>
</evidence>
<sequence length="1006" mass="116495">MNREYIIKESVTTLAIAIAEHQQNPNEIYVSTCLDKVNRVFKPQWVKNQDDILCLFQVCQEISPTDINLISKCCKLLVKVLPKLGCDEENLLKHTISWILSCIIHFQNPDHNSEQIKTILHFYVGTIQTYGNLNINNNKVISKIMALLLPLFERKESVSEEQPQNTNILIYIKFLEATVAILKDYQHINIVGKNIIQFIEQSINQNNIMQPYEQEVMKYALHILLQLIDQSKQWTNENFNKLLPIVLVYSRYGLFFNNFKFFNDLQPSPIVQWENPSRLDILPTTINMTNKKRQKKKRITESKNKVPKLVTFSVDDEVLLNIRDSDFSEDEPCSSNETGHLTLDIRLLSAQTMKKMFTVVDKKILLGYLYSIVDGPMNIQNCLISEVGNSVREPSSKIRATIITAITSIFNGSKIYFAQAQYREKKGAFTTWSETLADYIITIHNTLLKDFSIETHSVRLVLLHCFSTVIINTPYRRLNKDLLKSVLNTILVYIKCEPCENYLRIGVFRCLSSVFNSELPDFEKELLIEKKTEIINICLYLFKETKLFLENDQDNSQMIVRRQCWQILNSYSNHYPGLIENRMLINIAIEDMKYTKQNLLRKNILLCLKQMSTASEGSIYKPARLEKWKLMFRKLIPHMFEEKDPQTLPILIECLSTIGSDLFSELENELINPYCDELQTFVTNTDQNIQSAAIATLGTLIKYEKLSKNPNYIKQTIDSLLYVASINKVNSIQEKLAWTLNCLSEILVENWNLYEIENSKLLCLAKTALSTLDRKPCRACGARALGLLLSLIDFTDVTEHQFGPLFQDSIETLINIANGNDSMKNRWNSCNSLGVLYQTNTIQKLPETVKSNVFNTLSTLIISCCNFKVRHVACSSLMFNQRELYGNNYMKMWHRLFDAFENAQNLPHICEYKHQQKLINQLCASFCNLCLLLEPSDISNLTYLFDSRLHVIQNEMDKFCNIIDIPNYSEKLSATHNHLHNMFKTKQLTSKQLEIVSNLLNIFYNH</sequence>
<dbReference type="InterPro" id="IPR011989">
    <property type="entry name" value="ARM-like"/>
</dbReference>
<evidence type="ECO:0000313" key="4">
    <source>
        <dbReference type="Proteomes" id="UP000325440"/>
    </source>
</evidence>
<feature type="domain" description="DUF4042" evidence="2">
    <location>
        <begin position="345"/>
        <end position="516"/>
    </location>
</feature>
<reference evidence="3 4" key="1">
    <citation type="submission" date="2019-08" db="EMBL/GenBank/DDBJ databases">
        <authorList>
            <person name="Alioto T."/>
            <person name="Alioto T."/>
            <person name="Gomez Garrido J."/>
        </authorList>
    </citation>
    <scope>NUCLEOTIDE SEQUENCE [LARGE SCALE GENOMIC DNA]</scope>
</reference>
<dbReference type="InterPro" id="IPR052107">
    <property type="entry name" value="HEAT6"/>
</dbReference>
<organism evidence="3 4">
    <name type="scientific">Cinara cedri</name>
    <dbReference type="NCBI Taxonomy" id="506608"/>
    <lineage>
        <taxon>Eukaryota</taxon>
        <taxon>Metazoa</taxon>
        <taxon>Ecdysozoa</taxon>
        <taxon>Arthropoda</taxon>
        <taxon>Hexapoda</taxon>
        <taxon>Insecta</taxon>
        <taxon>Pterygota</taxon>
        <taxon>Neoptera</taxon>
        <taxon>Paraneoptera</taxon>
        <taxon>Hemiptera</taxon>
        <taxon>Sternorrhyncha</taxon>
        <taxon>Aphidomorpha</taxon>
        <taxon>Aphidoidea</taxon>
        <taxon>Aphididae</taxon>
        <taxon>Lachninae</taxon>
        <taxon>Cinara</taxon>
    </lineage>
</organism>
<dbReference type="EMBL" id="CABPRJ010001467">
    <property type="protein sequence ID" value="VVC38288.1"/>
    <property type="molecule type" value="Genomic_DNA"/>
</dbReference>
<accession>A0A5E4N0T9</accession>